<sequence>MNEYPAAVLAQNLSPDKLDPLTELQNDILQNITISSENDGYQTVQSKNHKKHKFHNHNHDSDFRCNTCFKSYPLRDTLDHIQHVYHRNYAYFFDGKWQNIKCCICGTSDLKELVIYETENGNGGLICQKHVGGQRVRLGIINETWYSLGLKFLNQLRDYFELHFISAAQKRLNAVIKEINLIKHRDVYTRFQFYNEISRVVGLDLYLEIPHLSEVSELVWESFNECHFYVRADLPEFKDLNNSGNRTPFHIGGVVYAKKPDSTRDIWPAYITEVEEDITRIQKSDGEWDEQTVGYTVTLKFFIW</sequence>
<reference evidence="1" key="1">
    <citation type="journal article" date="2021" name="Open Biol.">
        <title>Shared evolutionary footprints suggest mitochondrial oxidative damage underlies multiple complex I losses in fungi.</title>
        <authorList>
            <person name="Schikora-Tamarit M.A."/>
            <person name="Marcet-Houben M."/>
            <person name="Nosek J."/>
            <person name="Gabaldon T."/>
        </authorList>
    </citation>
    <scope>NUCLEOTIDE SEQUENCE</scope>
    <source>
        <strain evidence="1">CBS2887</strain>
    </source>
</reference>
<comment type="caution">
    <text evidence="1">The sequence shown here is derived from an EMBL/GenBank/DDBJ whole genome shotgun (WGS) entry which is preliminary data.</text>
</comment>
<keyword evidence="2" id="KW-1185">Reference proteome</keyword>
<dbReference type="AlphaFoldDB" id="A0A9P8Q6G8"/>
<evidence type="ECO:0000313" key="2">
    <source>
        <dbReference type="Proteomes" id="UP000774326"/>
    </source>
</evidence>
<dbReference type="Proteomes" id="UP000774326">
    <property type="component" value="Unassembled WGS sequence"/>
</dbReference>
<accession>A0A9P8Q6G8</accession>
<proteinExistence type="predicted"/>
<organism evidence="1 2">
    <name type="scientific">Wickerhamomyces pijperi</name>
    <name type="common">Yeast</name>
    <name type="synonym">Pichia pijperi</name>
    <dbReference type="NCBI Taxonomy" id="599730"/>
    <lineage>
        <taxon>Eukaryota</taxon>
        <taxon>Fungi</taxon>
        <taxon>Dikarya</taxon>
        <taxon>Ascomycota</taxon>
        <taxon>Saccharomycotina</taxon>
        <taxon>Saccharomycetes</taxon>
        <taxon>Phaffomycetales</taxon>
        <taxon>Wickerhamomycetaceae</taxon>
        <taxon>Wickerhamomyces</taxon>
    </lineage>
</organism>
<reference evidence="1" key="2">
    <citation type="submission" date="2021-01" db="EMBL/GenBank/DDBJ databases">
        <authorList>
            <person name="Schikora-Tamarit M.A."/>
        </authorList>
    </citation>
    <scope>NUCLEOTIDE SEQUENCE</scope>
    <source>
        <strain evidence="1">CBS2887</strain>
    </source>
</reference>
<gene>
    <name evidence="1" type="ORF">WICPIJ_005318</name>
</gene>
<dbReference type="EMBL" id="JAEUBG010002986">
    <property type="protein sequence ID" value="KAH3683699.1"/>
    <property type="molecule type" value="Genomic_DNA"/>
</dbReference>
<evidence type="ECO:0000313" key="1">
    <source>
        <dbReference type="EMBL" id="KAH3683699.1"/>
    </source>
</evidence>
<name>A0A9P8Q6G8_WICPI</name>
<protein>
    <submittedName>
        <fullName evidence="1">Uncharacterized protein</fullName>
    </submittedName>
</protein>